<dbReference type="Proteomes" id="UP000729402">
    <property type="component" value="Unassembled WGS sequence"/>
</dbReference>
<evidence type="ECO:0000313" key="1">
    <source>
        <dbReference type="EMBL" id="KAG8098089.1"/>
    </source>
</evidence>
<protein>
    <submittedName>
        <fullName evidence="1">Uncharacterized protein</fullName>
    </submittedName>
</protein>
<gene>
    <name evidence="1" type="ORF">GUJ93_ZPchr0013g34961</name>
</gene>
<accession>A0A8J5WZF0</accession>
<keyword evidence="2" id="KW-1185">Reference proteome</keyword>
<name>A0A8J5WZF0_ZIZPA</name>
<sequence>MVVERNDVRSEDAAICVRGGFGPGFIPHDTWNNGHAQHKNRSCWELQLRVIRSATATSQDLQAGRSKVGLRFQSMLAMDERRKAGAIKH</sequence>
<dbReference type="AlphaFoldDB" id="A0A8J5WZF0"/>
<evidence type="ECO:0000313" key="2">
    <source>
        <dbReference type="Proteomes" id="UP000729402"/>
    </source>
</evidence>
<proteinExistence type="predicted"/>
<comment type="caution">
    <text evidence="1">The sequence shown here is derived from an EMBL/GenBank/DDBJ whole genome shotgun (WGS) entry which is preliminary data.</text>
</comment>
<dbReference type="EMBL" id="JAAALK010000079">
    <property type="protein sequence ID" value="KAG8098089.1"/>
    <property type="molecule type" value="Genomic_DNA"/>
</dbReference>
<reference evidence="1" key="2">
    <citation type="submission" date="2021-02" db="EMBL/GenBank/DDBJ databases">
        <authorList>
            <person name="Kimball J.A."/>
            <person name="Haas M.W."/>
            <person name="Macchietto M."/>
            <person name="Kono T."/>
            <person name="Duquette J."/>
            <person name="Shao M."/>
        </authorList>
    </citation>
    <scope>NUCLEOTIDE SEQUENCE</scope>
    <source>
        <tissue evidence="1">Fresh leaf tissue</tissue>
    </source>
</reference>
<reference evidence="1" key="1">
    <citation type="journal article" date="2021" name="bioRxiv">
        <title>Whole Genome Assembly and Annotation of Northern Wild Rice, Zizania palustris L., Supports a Whole Genome Duplication in the Zizania Genus.</title>
        <authorList>
            <person name="Haas M."/>
            <person name="Kono T."/>
            <person name="Macchietto M."/>
            <person name="Millas R."/>
            <person name="McGilp L."/>
            <person name="Shao M."/>
            <person name="Duquette J."/>
            <person name="Hirsch C.N."/>
            <person name="Kimball J."/>
        </authorList>
    </citation>
    <scope>NUCLEOTIDE SEQUENCE</scope>
    <source>
        <tissue evidence="1">Fresh leaf tissue</tissue>
    </source>
</reference>
<organism evidence="1 2">
    <name type="scientific">Zizania palustris</name>
    <name type="common">Northern wild rice</name>
    <dbReference type="NCBI Taxonomy" id="103762"/>
    <lineage>
        <taxon>Eukaryota</taxon>
        <taxon>Viridiplantae</taxon>
        <taxon>Streptophyta</taxon>
        <taxon>Embryophyta</taxon>
        <taxon>Tracheophyta</taxon>
        <taxon>Spermatophyta</taxon>
        <taxon>Magnoliopsida</taxon>
        <taxon>Liliopsida</taxon>
        <taxon>Poales</taxon>
        <taxon>Poaceae</taxon>
        <taxon>BOP clade</taxon>
        <taxon>Oryzoideae</taxon>
        <taxon>Oryzeae</taxon>
        <taxon>Zizaniinae</taxon>
        <taxon>Zizania</taxon>
    </lineage>
</organism>